<gene>
    <name evidence="1" type="ORF">MM171B02265_0001</name>
</gene>
<name>A0A6M3M3G9_9ZZZZ</name>
<accession>A0A6M3M3G9</accession>
<dbReference type="EMBL" id="MT143719">
    <property type="protein sequence ID" value="QJB01614.1"/>
    <property type="molecule type" value="Genomic_DNA"/>
</dbReference>
<sequence length="62" mass="7258">MSEREIIEFDGELVTFNVVLDEKAVKELRNTWLNRVKGVQPPLIETFKHGLHVTIPWVLKDE</sequence>
<dbReference type="AlphaFoldDB" id="A0A6M3M3G9"/>
<protein>
    <submittedName>
        <fullName evidence="1">Uncharacterized protein</fullName>
    </submittedName>
</protein>
<evidence type="ECO:0000313" key="1">
    <source>
        <dbReference type="EMBL" id="QJB01614.1"/>
    </source>
</evidence>
<organism evidence="1">
    <name type="scientific">viral metagenome</name>
    <dbReference type="NCBI Taxonomy" id="1070528"/>
    <lineage>
        <taxon>unclassified sequences</taxon>
        <taxon>metagenomes</taxon>
        <taxon>organismal metagenomes</taxon>
    </lineage>
</organism>
<proteinExistence type="predicted"/>
<reference evidence="1" key="1">
    <citation type="submission" date="2020-03" db="EMBL/GenBank/DDBJ databases">
        <title>The deep terrestrial virosphere.</title>
        <authorList>
            <person name="Holmfeldt K."/>
            <person name="Nilsson E."/>
            <person name="Simone D."/>
            <person name="Lopez-Fernandez M."/>
            <person name="Wu X."/>
            <person name="de Brujin I."/>
            <person name="Lundin D."/>
            <person name="Andersson A."/>
            <person name="Bertilsson S."/>
            <person name="Dopson M."/>
        </authorList>
    </citation>
    <scope>NUCLEOTIDE SEQUENCE</scope>
    <source>
        <strain evidence="1">MM171B02265</strain>
    </source>
</reference>